<evidence type="ECO:0000313" key="3">
    <source>
        <dbReference type="Proteomes" id="UP000518266"/>
    </source>
</evidence>
<accession>A0A7J5XR09</accession>
<dbReference type="EMBL" id="JAAKFY010000021">
    <property type="protein sequence ID" value="KAF3839500.1"/>
    <property type="molecule type" value="Genomic_DNA"/>
</dbReference>
<evidence type="ECO:0000259" key="1">
    <source>
        <dbReference type="PROSITE" id="PS50824"/>
    </source>
</evidence>
<dbReference type="Pfam" id="PF02758">
    <property type="entry name" value="PYRIN"/>
    <property type="match status" value="1"/>
</dbReference>
<protein>
    <recommendedName>
        <fullName evidence="1">Pyrin domain-containing protein</fullName>
    </recommendedName>
</protein>
<dbReference type="AlphaFoldDB" id="A0A7J5XR09"/>
<proteinExistence type="predicted"/>
<reference evidence="2 3" key="1">
    <citation type="submission" date="2020-03" db="EMBL/GenBank/DDBJ databases">
        <title>Dissostichus mawsoni Genome sequencing and assembly.</title>
        <authorList>
            <person name="Park H."/>
        </authorList>
    </citation>
    <scope>NUCLEOTIDE SEQUENCE [LARGE SCALE GENOMIC DNA]</scope>
    <source>
        <strain evidence="2">DM0001</strain>
        <tissue evidence="2">Muscle</tissue>
    </source>
</reference>
<dbReference type="InterPro" id="IPR004020">
    <property type="entry name" value="DAPIN"/>
</dbReference>
<sequence length="94" mass="10440">MDKRKAVKRMLSNLTMPNFANFCDELVHRKKEPRVARNRVEGKSFLEITEVLISTYNETGAVEVAAEVLNEIECNKEAAQLCKTSGAVGCGIHS</sequence>
<keyword evidence="3" id="KW-1185">Reference proteome</keyword>
<organism evidence="2 3">
    <name type="scientific">Dissostichus mawsoni</name>
    <name type="common">Antarctic cod</name>
    <dbReference type="NCBI Taxonomy" id="36200"/>
    <lineage>
        <taxon>Eukaryota</taxon>
        <taxon>Metazoa</taxon>
        <taxon>Chordata</taxon>
        <taxon>Craniata</taxon>
        <taxon>Vertebrata</taxon>
        <taxon>Euteleostomi</taxon>
        <taxon>Actinopterygii</taxon>
        <taxon>Neopterygii</taxon>
        <taxon>Teleostei</taxon>
        <taxon>Neoteleostei</taxon>
        <taxon>Acanthomorphata</taxon>
        <taxon>Eupercaria</taxon>
        <taxon>Perciformes</taxon>
        <taxon>Notothenioidei</taxon>
        <taxon>Nototheniidae</taxon>
        <taxon>Dissostichus</taxon>
    </lineage>
</organism>
<gene>
    <name evidence="2" type="ORF">F7725_018217</name>
</gene>
<dbReference type="SUPFAM" id="SSF47986">
    <property type="entry name" value="DEATH domain"/>
    <property type="match status" value="1"/>
</dbReference>
<dbReference type="OrthoDB" id="8888059at2759"/>
<dbReference type="InterPro" id="IPR011029">
    <property type="entry name" value="DEATH-like_dom_sf"/>
</dbReference>
<evidence type="ECO:0000313" key="2">
    <source>
        <dbReference type="EMBL" id="KAF3839500.1"/>
    </source>
</evidence>
<dbReference type="SMART" id="SM01289">
    <property type="entry name" value="PYRIN"/>
    <property type="match status" value="1"/>
</dbReference>
<dbReference type="PROSITE" id="PS50824">
    <property type="entry name" value="DAPIN"/>
    <property type="match status" value="1"/>
</dbReference>
<feature type="domain" description="Pyrin" evidence="1">
    <location>
        <begin position="1"/>
        <end position="87"/>
    </location>
</feature>
<name>A0A7J5XR09_DISMA</name>
<dbReference type="Gene3D" id="1.10.533.10">
    <property type="entry name" value="Death Domain, Fas"/>
    <property type="match status" value="1"/>
</dbReference>
<comment type="caution">
    <text evidence="2">The sequence shown here is derived from an EMBL/GenBank/DDBJ whole genome shotgun (WGS) entry which is preliminary data.</text>
</comment>
<dbReference type="Proteomes" id="UP000518266">
    <property type="component" value="Unassembled WGS sequence"/>
</dbReference>